<keyword evidence="1" id="KW-0614">Plasmid</keyword>
<accession>A0A218MAW3</accession>
<proteinExistence type="predicted"/>
<name>A0A218MAW3_PSEAI</name>
<sequence length="63" mass="7166">MQPNYRKFQPGQAVRSVFGEPLVVASQLGCQVFVEGKPSEWYHPSKLIPVGQELLETEKHLQE</sequence>
<organism evidence="1">
    <name type="scientific">Pseudomonas aeruginosa</name>
    <dbReference type="NCBI Taxonomy" id="287"/>
    <lineage>
        <taxon>Bacteria</taxon>
        <taxon>Pseudomonadati</taxon>
        <taxon>Pseudomonadota</taxon>
        <taxon>Gammaproteobacteria</taxon>
        <taxon>Pseudomonadales</taxon>
        <taxon>Pseudomonadaceae</taxon>
        <taxon>Pseudomonas</taxon>
    </lineage>
</organism>
<evidence type="ECO:0000313" key="1">
    <source>
        <dbReference type="EMBL" id="ASD54128.1"/>
    </source>
</evidence>
<dbReference type="AlphaFoldDB" id="A0A218MAW3"/>
<reference evidence="1" key="1">
    <citation type="journal article" date="2018" name="Virulence">
        <title>Coexistence of two novel resistance plasmids, blaKPC-2-carrying p14057A and tetA(A) -carrying p14057B, in Pseudomonas aeruginosa.</title>
        <authorList>
            <person name="Shi L."/>
            <person name="Liang Q."/>
            <person name="Feng J."/>
            <person name="Zhan Z."/>
            <person name="Zhao Y."/>
            <person name="Yang W."/>
            <person name="Yang H."/>
            <person name="Chen Y."/>
            <person name="Huang M."/>
            <person name="Tong Y."/>
            <person name="Li X."/>
            <person name="Yin Z."/>
            <person name="Wang J."/>
            <person name="Zhou D."/>
        </authorList>
    </citation>
    <scope>NUCLEOTIDE SEQUENCE</scope>
    <source>
        <plasmid evidence="1">p14057B</plasmid>
    </source>
</reference>
<dbReference type="EMBL" id="KY296096">
    <property type="protein sequence ID" value="ASD54128.1"/>
    <property type="molecule type" value="Genomic_DNA"/>
</dbReference>
<geneLocation type="plasmid" evidence="1">
    <name>p14057B</name>
</geneLocation>
<protein>
    <submittedName>
        <fullName evidence="1">Uncharacterized protein</fullName>
    </submittedName>
</protein>